<dbReference type="EMBL" id="DUZY01000001">
    <property type="protein sequence ID" value="DAD21792.1"/>
    <property type="molecule type" value="Genomic_DNA"/>
</dbReference>
<evidence type="ECO:0000313" key="1">
    <source>
        <dbReference type="EMBL" id="DAD21792.1"/>
    </source>
</evidence>
<reference evidence="1 2" key="1">
    <citation type="journal article" date="2020" name="Mol. Biol. Evol.">
        <title>Distinct Expression and Methylation Patterns for Genes with Different Fates following a Single Whole-Genome Duplication in Flowering Plants.</title>
        <authorList>
            <person name="Shi T."/>
            <person name="Rahmani R.S."/>
            <person name="Gugger P.F."/>
            <person name="Wang M."/>
            <person name="Li H."/>
            <person name="Zhang Y."/>
            <person name="Li Z."/>
            <person name="Wang Q."/>
            <person name="Van de Peer Y."/>
            <person name="Marchal K."/>
            <person name="Chen J."/>
        </authorList>
    </citation>
    <scope>NUCLEOTIDE SEQUENCE [LARGE SCALE GENOMIC DNA]</scope>
    <source>
        <tissue evidence="1">Leaf</tissue>
    </source>
</reference>
<sequence>MGVKGLKKKRQKKLQKIISKSVELEKLKASNGVEPSSDLKIHESVKPVRGEAFCLRPRVNKMDNKKIKGLVRDPKGLPPIVKKNHIKLSGAGHKLVGKIMNKVVDMNEKSVKDTDEFIVLGNLVNSCGDTVPQNDRSISNMMLHGLRVSSMAPEPPSKMVCSFLFWNRNKKICQKVSCGNLASGFGGSNLKDLLEKKITCLNINNQCCEAADDDGLNSVSYLHKALVFSQEVKKEGINANYIPPAFSGRFNGLKCQSVGEDFVEENCSLEKCSALELVTQFPNAHVDINMGSVIGDSSACAYFGKLPIDDNKPRFPKKSFKDSLLTGILEKLKGCQGNLALANLNKKPTVPLGP</sequence>
<protein>
    <submittedName>
        <fullName evidence="1">Uncharacterized protein</fullName>
    </submittedName>
</protein>
<name>A0A822XP30_NELNU</name>
<comment type="caution">
    <text evidence="1">The sequence shown here is derived from an EMBL/GenBank/DDBJ whole genome shotgun (WGS) entry which is preliminary data.</text>
</comment>
<evidence type="ECO:0000313" key="2">
    <source>
        <dbReference type="Proteomes" id="UP000607653"/>
    </source>
</evidence>
<gene>
    <name evidence="1" type="ORF">HUJ06_023255</name>
</gene>
<accession>A0A822XP30</accession>
<keyword evidence="2" id="KW-1185">Reference proteome</keyword>
<organism evidence="1 2">
    <name type="scientific">Nelumbo nucifera</name>
    <name type="common">Sacred lotus</name>
    <dbReference type="NCBI Taxonomy" id="4432"/>
    <lineage>
        <taxon>Eukaryota</taxon>
        <taxon>Viridiplantae</taxon>
        <taxon>Streptophyta</taxon>
        <taxon>Embryophyta</taxon>
        <taxon>Tracheophyta</taxon>
        <taxon>Spermatophyta</taxon>
        <taxon>Magnoliopsida</taxon>
        <taxon>Proteales</taxon>
        <taxon>Nelumbonaceae</taxon>
        <taxon>Nelumbo</taxon>
    </lineage>
</organism>
<proteinExistence type="predicted"/>
<dbReference type="Proteomes" id="UP000607653">
    <property type="component" value="Unassembled WGS sequence"/>
</dbReference>
<dbReference type="AlphaFoldDB" id="A0A822XP30"/>